<accession>A0ABT6AVC6</accession>
<feature type="transmembrane region" description="Helical" evidence="1">
    <location>
        <begin position="376"/>
        <end position="397"/>
    </location>
</feature>
<gene>
    <name evidence="2" type="ORF">P3W85_27055</name>
</gene>
<dbReference type="EMBL" id="JARJLM010000446">
    <property type="protein sequence ID" value="MDF3836586.1"/>
    <property type="molecule type" value="Genomic_DNA"/>
</dbReference>
<keyword evidence="1" id="KW-0472">Membrane</keyword>
<dbReference type="Gene3D" id="1.20.1250.20">
    <property type="entry name" value="MFS general substrate transporter like domains"/>
    <property type="match status" value="2"/>
</dbReference>
<dbReference type="InterPro" id="IPR010645">
    <property type="entry name" value="MFS_4"/>
</dbReference>
<comment type="caution">
    <text evidence="2">The sequence shown here is derived from an EMBL/GenBank/DDBJ whole genome shotgun (WGS) entry which is preliminary data.</text>
</comment>
<feature type="transmembrane region" description="Helical" evidence="1">
    <location>
        <begin position="21"/>
        <end position="43"/>
    </location>
</feature>
<feature type="transmembrane region" description="Helical" evidence="1">
    <location>
        <begin position="178"/>
        <end position="198"/>
    </location>
</feature>
<dbReference type="Proteomes" id="UP001216674">
    <property type="component" value="Unassembled WGS sequence"/>
</dbReference>
<evidence type="ECO:0000313" key="2">
    <source>
        <dbReference type="EMBL" id="MDF3836586.1"/>
    </source>
</evidence>
<dbReference type="InterPro" id="IPR036259">
    <property type="entry name" value="MFS_trans_sf"/>
</dbReference>
<feature type="transmembrane region" description="Helical" evidence="1">
    <location>
        <begin position="289"/>
        <end position="307"/>
    </location>
</feature>
<dbReference type="PANTHER" id="PTHR23537:SF1">
    <property type="entry name" value="SUGAR TRANSPORTER"/>
    <property type="match status" value="1"/>
</dbReference>
<name>A0ABT6AVC6_9BURK</name>
<feature type="transmembrane region" description="Helical" evidence="1">
    <location>
        <begin position="115"/>
        <end position="135"/>
    </location>
</feature>
<protein>
    <submittedName>
        <fullName evidence="2">YbfB/YjiJ family MFS transporter</fullName>
    </submittedName>
</protein>
<feature type="transmembrane region" description="Helical" evidence="1">
    <location>
        <begin position="147"/>
        <end position="172"/>
    </location>
</feature>
<feature type="transmembrane region" description="Helical" evidence="1">
    <location>
        <begin position="63"/>
        <end position="82"/>
    </location>
</feature>
<organism evidence="2 3">
    <name type="scientific">Cupriavidus basilensis</name>
    <dbReference type="NCBI Taxonomy" id="68895"/>
    <lineage>
        <taxon>Bacteria</taxon>
        <taxon>Pseudomonadati</taxon>
        <taxon>Pseudomonadota</taxon>
        <taxon>Betaproteobacteria</taxon>
        <taxon>Burkholderiales</taxon>
        <taxon>Burkholderiaceae</taxon>
        <taxon>Cupriavidus</taxon>
    </lineage>
</organism>
<feature type="transmembrane region" description="Helical" evidence="1">
    <location>
        <begin position="261"/>
        <end position="277"/>
    </location>
</feature>
<keyword evidence="3" id="KW-1185">Reference proteome</keyword>
<feature type="transmembrane region" description="Helical" evidence="1">
    <location>
        <begin position="89"/>
        <end position="109"/>
    </location>
</feature>
<evidence type="ECO:0000313" key="3">
    <source>
        <dbReference type="Proteomes" id="UP001216674"/>
    </source>
</evidence>
<dbReference type="RefSeq" id="WP_276267007.1">
    <property type="nucleotide sequence ID" value="NZ_JARJLM010000446.1"/>
</dbReference>
<dbReference type="SUPFAM" id="SSF103473">
    <property type="entry name" value="MFS general substrate transporter"/>
    <property type="match status" value="1"/>
</dbReference>
<feature type="transmembrane region" description="Helical" evidence="1">
    <location>
        <begin position="225"/>
        <end position="249"/>
    </location>
</feature>
<keyword evidence="1" id="KW-0812">Transmembrane</keyword>
<reference evidence="2 3" key="1">
    <citation type="submission" date="2023-03" db="EMBL/GenBank/DDBJ databases">
        <title>Draft assemblies of triclosan tolerant bacteria isolated from returned activated sludge.</title>
        <authorList>
            <person name="Van Hamelsveld S."/>
        </authorList>
    </citation>
    <scope>NUCLEOTIDE SEQUENCE [LARGE SCALE GENOMIC DNA]</scope>
    <source>
        <strain evidence="2 3">GW210010_S58</strain>
    </source>
</reference>
<proteinExistence type="predicted"/>
<evidence type="ECO:0000256" key="1">
    <source>
        <dbReference type="SAM" id="Phobius"/>
    </source>
</evidence>
<dbReference type="PANTHER" id="PTHR23537">
    <property type="match status" value="1"/>
</dbReference>
<sequence>MGGADHQPGGASAAARTQPGAWAVALAGLVALGVAMGIGRFAFTPLLPMMLHDGAVTLGEGGWLATLNYLGYFAGAAACLFMHPDPARMVRYGLAATVLLTLGMAAPGGMAAWGLWRAAAGVASALTMVYTTAWCMHRLAELGRAPLGGLIFCGPGIGIVVTGVSAFAMVGAGWRASWGWLAFGALAVALVGMVWQVFRPASRGARHEGPAAPARAAPRLDRETWLLTLAYGLAGFGYIITATFLPVIARQAMPGSLWADLFWPIFGAGVTIGAFAASKVSTGRDNRRLLAFTYAMQAIGVAIAVVWPTVAGFALSSLLAGLPFNALVAFAMREARRLWGGQAQRLMGLMTASYGLGQIVGPPLATALVARSGGFAASLCCAVAALLLGGAIFAWMGRAGPAPAPARETPAA</sequence>
<keyword evidence="1" id="KW-1133">Transmembrane helix</keyword>
<feature type="transmembrane region" description="Helical" evidence="1">
    <location>
        <begin position="352"/>
        <end position="370"/>
    </location>
</feature>
<dbReference type="CDD" id="cd06180">
    <property type="entry name" value="MFS_YjiJ"/>
    <property type="match status" value="1"/>
</dbReference>
<dbReference type="Pfam" id="PF06779">
    <property type="entry name" value="MFS_4"/>
    <property type="match status" value="1"/>
</dbReference>